<evidence type="ECO:0000259" key="6">
    <source>
        <dbReference type="PROSITE" id="PS50966"/>
    </source>
</evidence>
<dbReference type="InterPro" id="IPR007527">
    <property type="entry name" value="Znf_SWIM"/>
</dbReference>
<proteinExistence type="predicted"/>
<evidence type="ECO:0000256" key="4">
    <source>
        <dbReference type="PROSITE-ProRule" id="PRU00325"/>
    </source>
</evidence>
<evidence type="ECO:0000313" key="8">
    <source>
        <dbReference type="Proteomes" id="UP000507245"/>
    </source>
</evidence>
<dbReference type="PANTHER" id="PTHR31973">
    <property type="entry name" value="POLYPROTEIN, PUTATIVE-RELATED"/>
    <property type="match status" value="1"/>
</dbReference>
<evidence type="ECO:0000256" key="5">
    <source>
        <dbReference type="SAM" id="MobiDB-lite"/>
    </source>
</evidence>
<protein>
    <recommendedName>
        <fullName evidence="6">SWIM-type domain-containing protein</fullName>
    </recommendedName>
</protein>
<sequence length="172" mass="19472">MQLYMQWSSGPKYQVDAGRGDQYVVDLDNHTCSCRKWDLSGIPCAHGIATIHYKGGTPVEDYVHSYYSKDSYMTLYNNLIMPINGSQLWEKTNQTAIKPPAYTRQPGRLRKLGRQGMRMRCSICGSSGHNKTTHHRNLPQKEKPLSRGKGRPRKIPNQDPAVASDKANSYKS</sequence>
<dbReference type="PANTHER" id="PTHR31973:SF187">
    <property type="entry name" value="MUTATOR TRANSPOSASE MUDRA PROTEIN"/>
    <property type="match status" value="1"/>
</dbReference>
<organism evidence="7 8">
    <name type="scientific">Prunus armeniaca</name>
    <name type="common">Apricot</name>
    <name type="synonym">Armeniaca vulgaris</name>
    <dbReference type="NCBI Taxonomy" id="36596"/>
    <lineage>
        <taxon>Eukaryota</taxon>
        <taxon>Viridiplantae</taxon>
        <taxon>Streptophyta</taxon>
        <taxon>Embryophyta</taxon>
        <taxon>Tracheophyta</taxon>
        <taxon>Spermatophyta</taxon>
        <taxon>Magnoliopsida</taxon>
        <taxon>eudicotyledons</taxon>
        <taxon>Gunneridae</taxon>
        <taxon>Pentapetalae</taxon>
        <taxon>rosids</taxon>
        <taxon>fabids</taxon>
        <taxon>Rosales</taxon>
        <taxon>Rosaceae</taxon>
        <taxon>Amygdaloideae</taxon>
        <taxon>Amygdaleae</taxon>
        <taxon>Prunus</taxon>
    </lineage>
</organism>
<dbReference type="SMART" id="SM00575">
    <property type="entry name" value="ZnF_PMZ"/>
    <property type="match status" value="1"/>
</dbReference>
<evidence type="ECO:0000256" key="1">
    <source>
        <dbReference type="ARBA" id="ARBA00022723"/>
    </source>
</evidence>
<keyword evidence="8" id="KW-1185">Reference proteome</keyword>
<dbReference type="AlphaFoldDB" id="A0A6J5WTF3"/>
<feature type="region of interest" description="Disordered" evidence="5">
    <location>
        <begin position="125"/>
        <end position="172"/>
    </location>
</feature>
<evidence type="ECO:0000313" key="7">
    <source>
        <dbReference type="EMBL" id="CAB4303533.1"/>
    </source>
</evidence>
<dbReference type="OrthoDB" id="1166147at2759"/>
<dbReference type="EMBL" id="CAEKKB010000003">
    <property type="protein sequence ID" value="CAB4303533.1"/>
    <property type="molecule type" value="Genomic_DNA"/>
</dbReference>
<evidence type="ECO:0000256" key="2">
    <source>
        <dbReference type="ARBA" id="ARBA00022771"/>
    </source>
</evidence>
<dbReference type="Proteomes" id="UP000507245">
    <property type="component" value="Unassembled WGS sequence"/>
</dbReference>
<accession>A0A6J5WTF3</accession>
<evidence type="ECO:0000256" key="3">
    <source>
        <dbReference type="ARBA" id="ARBA00022833"/>
    </source>
</evidence>
<keyword evidence="3" id="KW-0862">Zinc</keyword>
<reference evidence="8" key="1">
    <citation type="journal article" date="2020" name="Genome Biol.">
        <title>Gamete binning: chromosome-level and haplotype-resolved genome assembly enabled by high-throughput single-cell sequencing of gamete genomes.</title>
        <authorList>
            <person name="Campoy J.A."/>
            <person name="Sun H."/>
            <person name="Goel M."/>
            <person name="Jiao W.-B."/>
            <person name="Folz-Donahue K."/>
            <person name="Wang N."/>
            <person name="Rubio M."/>
            <person name="Liu C."/>
            <person name="Kukat C."/>
            <person name="Ruiz D."/>
            <person name="Huettel B."/>
            <person name="Schneeberger K."/>
        </authorList>
    </citation>
    <scope>NUCLEOTIDE SEQUENCE [LARGE SCALE GENOMIC DNA]</scope>
    <source>
        <strain evidence="8">cv. Rojo Pasion</strain>
    </source>
</reference>
<dbReference type="GO" id="GO:0008270">
    <property type="term" value="F:zinc ion binding"/>
    <property type="evidence" value="ECO:0007669"/>
    <property type="project" value="UniProtKB-KW"/>
</dbReference>
<gene>
    <name evidence="7" type="ORF">ORAREDHAP_LOCUS19832</name>
</gene>
<keyword evidence="2 4" id="KW-0863">Zinc-finger</keyword>
<dbReference type="Pfam" id="PF04434">
    <property type="entry name" value="SWIM"/>
    <property type="match status" value="1"/>
</dbReference>
<name>A0A6J5WTF3_PRUAR</name>
<keyword evidence="1" id="KW-0479">Metal-binding</keyword>
<dbReference type="InterPro" id="IPR006564">
    <property type="entry name" value="Znf_PMZ"/>
</dbReference>
<feature type="domain" description="SWIM-type" evidence="6">
    <location>
        <begin position="23"/>
        <end position="55"/>
    </location>
</feature>
<dbReference type="PROSITE" id="PS50966">
    <property type="entry name" value="ZF_SWIM"/>
    <property type="match status" value="1"/>
</dbReference>